<dbReference type="Pfam" id="PF21001">
    <property type="entry name" value="YqiJ_N"/>
    <property type="match status" value="1"/>
</dbReference>
<dbReference type="InterPro" id="IPR010840">
    <property type="entry name" value="YqiJ_OB"/>
</dbReference>
<feature type="domain" description="Inner membrane protein YqiJ N-terminal" evidence="3">
    <location>
        <begin position="7"/>
        <end position="113"/>
    </location>
</feature>
<gene>
    <name evidence="4" type="ORF">FHS79_001048</name>
</gene>
<dbReference type="Proteomes" id="UP000538147">
    <property type="component" value="Unassembled WGS sequence"/>
</dbReference>
<proteinExistence type="predicted"/>
<evidence type="ECO:0008006" key="6">
    <source>
        <dbReference type="Google" id="ProtNLM"/>
    </source>
</evidence>
<name>A0A841L3M3_9SPHN</name>
<keyword evidence="1" id="KW-1133">Transmembrane helix</keyword>
<evidence type="ECO:0000313" key="4">
    <source>
        <dbReference type="EMBL" id="MBB6226886.1"/>
    </source>
</evidence>
<dbReference type="Pfam" id="PF07290">
    <property type="entry name" value="YqiJ_OB"/>
    <property type="match status" value="1"/>
</dbReference>
<feature type="transmembrane region" description="Helical" evidence="1">
    <location>
        <begin position="21"/>
        <end position="42"/>
    </location>
</feature>
<dbReference type="InterPro" id="IPR048376">
    <property type="entry name" value="YqiJ_N"/>
</dbReference>
<feature type="domain" description="Inner membrane protein YqiJ OB-fold" evidence="2">
    <location>
        <begin position="135"/>
        <end position="197"/>
    </location>
</feature>
<dbReference type="AlphaFoldDB" id="A0A841L3M3"/>
<evidence type="ECO:0000259" key="3">
    <source>
        <dbReference type="Pfam" id="PF21001"/>
    </source>
</evidence>
<protein>
    <recommendedName>
        <fullName evidence="6">DUF1449 family protein</fullName>
    </recommendedName>
</protein>
<comment type="caution">
    <text evidence="4">The sequence shown here is derived from an EMBL/GenBank/DDBJ whole genome shotgun (WGS) entry which is preliminary data.</text>
</comment>
<sequence>MVVIVSALGVLMLDFLLDGDVVAFSLALVAMIAVGAVQAIGLDADADADAMGGGLDWLNAGRLPLLMLLVVFLAVFGMVGLALQQAALALADGVLPWVAAVPAAAVLALPGTRLAGRLLAPILPRDETTAVALESLVGRRARIVVGVARPGSPARARVTDAHGQAHFVMVEPAAAGEHDERAELLLVAREGDVFRVVEVDPDPFGEARNG</sequence>
<evidence type="ECO:0000259" key="2">
    <source>
        <dbReference type="Pfam" id="PF07290"/>
    </source>
</evidence>
<dbReference type="RefSeq" id="WP_184196426.1">
    <property type="nucleotide sequence ID" value="NZ_BMOX01000079.1"/>
</dbReference>
<keyword evidence="1" id="KW-0472">Membrane</keyword>
<reference evidence="4 5" key="1">
    <citation type="submission" date="2020-08" db="EMBL/GenBank/DDBJ databases">
        <title>Genomic Encyclopedia of Type Strains, Phase IV (KMG-IV): sequencing the most valuable type-strain genomes for metagenomic binning, comparative biology and taxonomic classification.</title>
        <authorList>
            <person name="Goeker M."/>
        </authorList>
    </citation>
    <scope>NUCLEOTIDE SEQUENCE [LARGE SCALE GENOMIC DNA]</scope>
    <source>
        <strain evidence="4 5">DSM 102189</strain>
    </source>
</reference>
<evidence type="ECO:0000313" key="5">
    <source>
        <dbReference type="Proteomes" id="UP000538147"/>
    </source>
</evidence>
<evidence type="ECO:0000256" key="1">
    <source>
        <dbReference type="SAM" id="Phobius"/>
    </source>
</evidence>
<dbReference type="EMBL" id="JACIIV010000006">
    <property type="protein sequence ID" value="MBB6226886.1"/>
    <property type="molecule type" value="Genomic_DNA"/>
</dbReference>
<feature type="transmembrane region" description="Helical" evidence="1">
    <location>
        <begin position="63"/>
        <end position="83"/>
    </location>
</feature>
<accession>A0A841L3M3</accession>
<keyword evidence="1" id="KW-0812">Transmembrane</keyword>
<keyword evidence="5" id="KW-1185">Reference proteome</keyword>
<feature type="transmembrane region" description="Helical" evidence="1">
    <location>
        <begin position="95"/>
        <end position="115"/>
    </location>
</feature>
<organism evidence="4 5">
    <name type="scientific">Polymorphobacter multimanifer</name>
    <dbReference type="NCBI Taxonomy" id="1070431"/>
    <lineage>
        <taxon>Bacteria</taxon>
        <taxon>Pseudomonadati</taxon>
        <taxon>Pseudomonadota</taxon>
        <taxon>Alphaproteobacteria</taxon>
        <taxon>Sphingomonadales</taxon>
        <taxon>Sphingosinicellaceae</taxon>
        <taxon>Polymorphobacter</taxon>
    </lineage>
</organism>